<dbReference type="GO" id="GO:0016556">
    <property type="term" value="P:mRNA modification"/>
    <property type="evidence" value="ECO:0007669"/>
    <property type="project" value="InterPro"/>
</dbReference>
<comment type="similarity">
    <text evidence="2">Belongs to the fl(2)d family.</text>
</comment>
<feature type="compositionally biased region" description="Basic and acidic residues" evidence="7">
    <location>
        <begin position="252"/>
        <end position="334"/>
    </location>
</feature>
<dbReference type="AlphaFoldDB" id="A0A9W5WW43"/>
<keyword evidence="9" id="KW-1185">Reference proteome</keyword>
<dbReference type="GO" id="GO:0000381">
    <property type="term" value="P:regulation of alternative mRNA splicing, via spliceosome"/>
    <property type="evidence" value="ECO:0007669"/>
    <property type="project" value="InterPro"/>
</dbReference>
<feature type="region of interest" description="Disordered" evidence="7">
    <location>
        <begin position="252"/>
        <end position="352"/>
    </location>
</feature>
<dbReference type="GO" id="GO:0008380">
    <property type="term" value="P:RNA splicing"/>
    <property type="evidence" value="ECO:0007669"/>
    <property type="project" value="UniProtKB-KW"/>
</dbReference>
<dbReference type="Pfam" id="PF17098">
    <property type="entry name" value="Wtap"/>
    <property type="match status" value="1"/>
</dbReference>
<evidence type="ECO:0000256" key="4">
    <source>
        <dbReference type="ARBA" id="ARBA00023187"/>
    </source>
</evidence>
<dbReference type="PANTHER" id="PTHR15217">
    <property type="entry name" value="WILMS' TUMOR 1-ASSOCIATING PROTEIN"/>
    <property type="match status" value="1"/>
</dbReference>
<feature type="region of interest" description="Disordered" evidence="7">
    <location>
        <begin position="197"/>
        <end position="233"/>
    </location>
</feature>
<evidence type="ECO:0000256" key="1">
    <source>
        <dbReference type="ARBA" id="ARBA00004123"/>
    </source>
</evidence>
<proteinExistence type="inferred from homology"/>
<keyword evidence="4" id="KW-0508">mRNA splicing</keyword>
<feature type="compositionally biased region" description="Basic and acidic residues" evidence="7">
    <location>
        <begin position="218"/>
        <end position="233"/>
    </location>
</feature>
<evidence type="ECO:0000313" key="8">
    <source>
        <dbReference type="EMBL" id="GFE55603.1"/>
    </source>
</evidence>
<dbReference type="InterPro" id="IPR033757">
    <property type="entry name" value="WTAP"/>
</dbReference>
<dbReference type="GO" id="GO:0005634">
    <property type="term" value="C:nucleus"/>
    <property type="evidence" value="ECO:0007669"/>
    <property type="project" value="UniProtKB-SubCell"/>
</dbReference>
<comment type="caution">
    <text evidence="8">The sequence shown here is derived from an EMBL/GenBank/DDBJ whole genome shotgun (WGS) entry which is preliminary data.</text>
</comment>
<feature type="compositionally biased region" description="Basic residues" evidence="7">
    <location>
        <begin position="342"/>
        <end position="352"/>
    </location>
</feature>
<dbReference type="GO" id="GO:0003746">
    <property type="term" value="F:translation elongation factor activity"/>
    <property type="evidence" value="ECO:0007669"/>
    <property type="project" value="UniProtKB-KW"/>
</dbReference>
<sequence length="352" mass="41339">MTKGKSLEDIVSGAAKLTEADAIKAYFMTIVSAQQKELQKTKAMVDDFRAIHNFDNLYEKTASVNALIDPVINCEILHLKRMLHEKDEELKAANDALEAHRYNPQSAIGATLLERCKLLITENEELGRIVLENQVQPLTLDLYKEREATKVLKKQLKALHQYNAELETETELMSKTIAEHKVELATLKKEYEAMAQKLQAPRSNSPSHKTRYLSPARHMREENCLHTDKSKRDIKSLRDDKEIRDDRIRKDDKRDKYSTRKDDKYENDKRSDRHDVDKKGDRYPVSKDSDMKRNDKYSTKRDDRHSTSRKEDKHRRDDSRGRSTTKRYREESRSRASPYRNRSPKSLRSRRY</sequence>
<feature type="coiled-coil region" evidence="6">
    <location>
        <begin position="76"/>
        <end position="103"/>
    </location>
</feature>
<evidence type="ECO:0000313" key="9">
    <source>
        <dbReference type="Proteomes" id="UP001057455"/>
    </source>
</evidence>
<accession>A0A9W5WW43</accession>
<dbReference type="GO" id="GO:0006397">
    <property type="term" value="P:mRNA processing"/>
    <property type="evidence" value="ECO:0007669"/>
    <property type="project" value="UniProtKB-KW"/>
</dbReference>
<protein>
    <submittedName>
        <fullName evidence="8">Negative elongation factor E</fullName>
    </submittedName>
</protein>
<evidence type="ECO:0000256" key="5">
    <source>
        <dbReference type="ARBA" id="ARBA00023242"/>
    </source>
</evidence>
<name>A0A9W5WW43_BABOV</name>
<keyword evidence="8" id="KW-0648">Protein biosynthesis</keyword>
<keyword evidence="8" id="KW-0251">Elongation factor</keyword>
<keyword evidence="3" id="KW-0507">mRNA processing</keyword>
<comment type="subcellular location">
    <subcellularLocation>
        <location evidence="1">Nucleus</location>
    </subcellularLocation>
</comment>
<evidence type="ECO:0000256" key="2">
    <source>
        <dbReference type="ARBA" id="ARBA00010313"/>
    </source>
</evidence>
<dbReference type="PANTHER" id="PTHR15217:SF0">
    <property type="entry name" value="PRE-MRNA-SPLICING REGULATOR WTAP"/>
    <property type="match status" value="1"/>
</dbReference>
<dbReference type="EMBL" id="BLIY01000023">
    <property type="protein sequence ID" value="GFE55603.1"/>
    <property type="molecule type" value="Genomic_DNA"/>
</dbReference>
<evidence type="ECO:0000256" key="3">
    <source>
        <dbReference type="ARBA" id="ARBA00022664"/>
    </source>
</evidence>
<feature type="coiled-coil region" evidence="6">
    <location>
        <begin position="152"/>
        <end position="197"/>
    </location>
</feature>
<keyword evidence="5" id="KW-0539">Nucleus</keyword>
<gene>
    <name evidence="8" type="ORF">BaOVIS_030070</name>
</gene>
<dbReference type="Proteomes" id="UP001057455">
    <property type="component" value="Unassembled WGS sequence"/>
</dbReference>
<dbReference type="OrthoDB" id="366255at2759"/>
<organism evidence="8 9">
    <name type="scientific">Babesia ovis</name>
    <dbReference type="NCBI Taxonomy" id="5869"/>
    <lineage>
        <taxon>Eukaryota</taxon>
        <taxon>Sar</taxon>
        <taxon>Alveolata</taxon>
        <taxon>Apicomplexa</taxon>
        <taxon>Aconoidasida</taxon>
        <taxon>Piroplasmida</taxon>
        <taxon>Babesiidae</taxon>
        <taxon>Babesia</taxon>
    </lineage>
</organism>
<evidence type="ECO:0000256" key="6">
    <source>
        <dbReference type="SAM" id="Coils"/>
    </source>
</evidence>
<keyword evidence="6" id="KW-0175">Coiled coil</keyword>
<reference evidence="8" key="1">
    <citation type="submission" date="2019-12" db="EMBL/GenBank/DDBJ databases">
        <title>Genome sequence of Babesia ovis.</title>
        <authorList>
            <person name="Yamagishi J."/>
            <person name="Sevinc F."/>
            <person name="Xuan X."/>
        </authorList>
    </citation>
    <scope>NUCLEOTIDE SEQUENCE</scope>
    <source>
        <strain evidence="8">Selcuk</strain>
    </source>
</reference>
<evidence type="ECO:0000256" key="7">
    <source>
        <dbReference type="SAM" id="MobiDB-lite"/>
    </source>
</evidence>